<evidence type="ECO:0000259" key="11">
    <source>
        <dbReference type="Pfam" id="PF00464"/>
    </source>
</evidence>
<evidence type="ECO:0000256" key="1">
    <source>
        <dbReference type="ARBA" id="ARBA00001933"/>
    </source>
</evidence>
<comment type="catalytic activity">
    <reaction evidence="9">
        <text>(6R)-5,10-methylene-5,6,7,8-tetrahydrofolate + glycine + H2O = (6S)-5,6,7,8-tetrahydrofolate + L-serine</text>
        <dbReference type="Rhea" id="RHEA:15481"/>
        <dbReference type="ChEBI" id="CHEBI:15377"/>
        <dbReference type="ChEBI" id="CHEBI:15636"/>
        <dbReference type="ChEBI" id="CHEBI:33384"/>
        <dbReference type="ChEBI" id="CHEBI:57305"/>
        <dbReference type="ChEBI" id="CHEBI:57453"/>
        <dbReference type="EC" id="2.1.2.1"/>
    </reaction>
</comment>
<evidence type="ECO:0000256" key="8">
    <source>
        <dbReference type="PIRSR" id="PIRSR000412-50"/>
    </source>
</evidence>
<dbReference type="AlphaFoldDB" id="A0AA35U0S6"/>
<accession>A0AA35U0S6</accession>
<dbReference type="Proteomes" id="UP001174909">
    <property type="component" value="Unassembled WGS sequence"/>
</dbReference>
<dbReference type="EC" id="2.1.2.1" evidence="9"/>
<dbReference type="InterPro" id="IPR015424">
    <property type="entry name" value="PyrdxlP-dep_Trfase"/>
</dbReference>
<dbReference type="EMBL" id="CASHTH010004453">
    <property type="protein sequence ID" value="CAI8057543.1"/>
    <property type="molecule type" value="Genomic_DNA"/>
</dbReference>
<feature type="modified residue" description="N6-(pyridoxal phosphate)lysine" evidence="8">
    <location>
        <position position="291"/>
    </location>
</feature>
<dbReference type="InterPro" id="IPR049943">
    <property type="entry name" value="Ser_HO-MeTrfase-like"/>
</dbReference>
<dbReference type="GO" id="GO:0019264">
    <property type="term" value="P:glycine biosynthetic process from serine"/>
    <property type="evidence" value="ECO:0007669"/>
    <property type="project" value="InterPro"/>
</dbReference>
<dbReference type="PANTHER" id="PTHR11680:SF28">
    <property type="entry name" value="SERINE HYDROXYMETHYLTRANSFERASE, MITOCHONDRIAL"/>
    <property type="match status" value="1"/>
</dbReference>
<evidence type="ECO:0000256" key="3">
    <source>
        <dbReference type="ARBA" id="ARBA00004777"/>
    </source>
</evidence>
<evidence type="ECO:0000313" key="12">
    <source>
        <dbReference type="EMBL" id="CAI8057543.1"/>
    </source>
</evidence>
<dbReference type="Gene3D" id="3.40.640.10">
    <property type="entry name" value="Type I PLP-dependent aspartate aminotransferase-like (Major domain)"/>
    <property type="match status" value="1"/>
</dbReference>
<comment type="similarity">
    <text evidence="4 9">Belongs to the SHMT family.</text>
</comment>
<gene>
    <name evidence="12" type="ORF">GBAR_LOCUS31365</name>
</gene>
<dbReference type="InterPro" id="IPR019798">
    <property type="entry name" value="Ser_HO-MeTrfase_PLP_BS"/>
</dbReference>
<dbReference type="CDD" id="cd00378">
    <property type="entry name" value="SHMT"/>
    <property type="match status" value="1"/>
</dbReference>
<keyword evidence="7 8" id="KW-0663">Pyridoxal phosphate</keyword>
<dbReference type="InterPro" id="IPR001085">
    <property type="entry name" value="Ser_HO-MeTrfase"/>
</dbReference>
<proteinExistence type="inferred from homology"/>
<comment type="pathway">
    <text evidence="3 9">One-carbon metabolism; tetrahydrofolate interconversion.</text>
</comment>
<dbReference type="PANTHER" id="PTHR11680">
    <property type="entry name" value="SERINE HYDROXYMETHYLTRANSFERASE"/>
    <property type="match status" value="1"/>
</dbReference>
<evidence type="ECO:0000256" key="7">
    <source>
        <dbReference type="ARBA" id="ARBA00022898"/>
    </source>
</evidence>
<evidence type="ECO:0000256" key="10">
    <source>
        <dbReference type="SAM" id="MobiDB-lite"/>
    </source>
</evidence>
<dbReference type="GO" id="GO:0030170">
    <property type="term" value="F:pyridoxal phosphate binding"/>
    <property type="evidence" value="ECO:0007669"/>
    <property type="project" value="InterPro"/>
</dbReference>
<dbReference type="PROSITE" id="PS00096">
    <property type="entry name" value="SHMT"/>
    <property type="match status" value="1"/>
</dbReference>
<dbReference type="PIRSF" id="PIRSF000412">
    <property type="entry name" value="SHMT"/>
    <property type="match status" value="1"/>
</dbReference>
<evidence type="ECO:0000256" key="5">
    <source>
        <dbReference type="ARBA" id="ARBA00022563"/>
    </source>
</evidence>
<organism evidence="12 13">
    <name type="scientific">Geodia barretti</name>
    <name type="common">Barrett's horny sponge</name>
    <dbReference type="NCBI Taxonomy" id="519541"/>
    <lineage>
        <taxon>Eukaryota</taxon>
        <taxon>Metazoa</taxon>
        <taxon>Porifera</taxon>
        <taxon>Demospongiae</taxon>
        <taxon>Heteroscleromorpha</taxon>
        <taxon>Tetractinellida</taxon>
        <taxon>Astrophorina</taxon>
        <taxon>Geodiidae</taxon>
        <taxon>Geodia</taxon>
    </lineage>
</organism>
<evidence type="ECO:0000313" key="13">
    <source>
        <dbReference type="Proteomes" id="UP001174909"/>
    </source>
</evidence>
<evidence type="ECO:0000256" key="6">
    <source>
        <dbReference type="ARBA" id="ARBA00022679"/>
    </source>
</evidence>
<dbReference type="Gene3D" id="3.90.1150.10">
    <property type="entry name" value="Aspartate Aminotransferase, domain 1"/>
    <property type="match status" value="1"/>
</dbReference>
<name>A0AA35U0S6_GEOBA</name>
<dbReference type="GO" id="GO:0004372">
    <property type="term" value="F:glycine hydroxymethyltransferase activity"/>
    <property type="evidence" value="ECO:0007669"/>
    <property type="project" value="UniProtKB-EC"/>
</dbReference>
<feature type="region of interest" description="Disordered" evidence="10">
    <location>
        <begin position="469"/>
        <end position="489"/>
    </location>
</feature>
<dbReference type="InterPro" id="IPR015422">
    <property type="entry name" value="PyrdxlP-dep_Trfase_small"/>
</dbReference>
<dbReference type="InterPro" id="IPR039429">
    <property type="entry name" value="SHMT-like_dom"/>
</dbReference>
<dbReference type="FunFam" id="3.40.640.10:FF:000050">
    <property type="entry name" value="Serine hydroxymethyltransferase"/>
    <property type="match status" value="1"/>
</dbReference>
<reference evidence="12" key="1">
    <citation type="submission" date="2023-03" db="EMBL/GenBank/DDBJ databases">
        <authorList>
            <person name="Steffen K."/>
            <person name="Cardenas P."/>
        </authorList>
    </citation>
    <scope>NUCLEOTIDE SEQUENCE</scope>
</reference>
<comment type="caution">
    <text evidence="12">The sequence shown here is derived from an EMBL/GenBank/DDBJ whole genome shotgun (WGS) entry which is preliminary data.</text>
</comment>
<dbReference type="Pfam" id="PF00464">
    <property type="entry name" value="SHMT"/>
    <property type="match status" value="1"/>
</dbReference>
<dbReference type="InterPro" id="IPR015421">
    <property type="entry name" value="PyrdxlP-dep_Trfase_major"/>
</dbReference>
<comment type="cofactor">
    <cofactor evidence="1 8 9">
        <name>pyridoxal 5'-phosphate</name>
        <dbReference type="ChEBI" id="CHEBI:597326"/>
    </cofactor>
</comment>
<evidence type="ECO:0000256" key="4">
    <source>
        <dbReference type="ARBA" id="ARBA00006376"/>
    </source>
</evidence>
<dbReference type="GO" id="GO:0035999">
    <property type="term" value="P:tetrahydrofolate interconversion"/>
    <property type="evidence" value="ECO:0007669"/>
    <property type="project" value="InterPro"/>
</dbReference>
<dbReference type="HAMAP" id="MF_00051">
    <property type="entry name" value="SHMT"/>
    <property type="match status" value="1"/>
</dbReference>
<comment type="function">
    <text evidence="2 9">Interconversion of serine and glycine.</text>
</comment>
<dbReference type="GO" id="GO:0005739">
    <property type="term" value="C:mitochondrion"/>
    <property type="evidence" value="ECO:0007669"/>
    <property type="project" value="TreeGrafter"/>
</dbReference>
<dbReference type="SUPFAM" id="SSF53383">
    <property type="entry name" value="PLP-dependent transferases"/>
    <property type="match status" value="1"/>
</dbReference>
<feature type="domain" description="Serine hydroxymethyltransferase-like" evidence="11">
    <location>
        <begin position="60"/>
        <end position="457"/>
    </location>
</feature>
<sequence length="526" mass="57701">MLRAAVRQAWTKSARQLLTGTAITSHPPASHTLAVVTLLQQQPARYIAMTTSAWTGRDTLDDVDPEIRDLIGREKQRQIGGLELIASENFTSRAVMECVGSCLTNKYSEGYPGQRYYGGNEFIDEIETLCQNRSLQVYGLDPGKWGVNVQPLSGSPANFAVYTALLKPHDRIMGLNLPEGGHLTHGFMTATKKISATSVYFESLPYHIDTSTGLIDYDRLASQARDFHPRIIIAGTSAYSRVLDYARMRQICDDVGAYLMADMAHISGLVAVGLHPSPFEYADVVTTTTHKTLRGPRAGLIFFRRGVKGVDKKGKETMYTFEKDINSAVFPGLQGGPHNNVIAGVAVAMKEALRPDFKTYQEQVVKNARHMANALMVLGYEIVSGGTDTHLFVLDLRPKGLDGERAERVLELCGVTVNKNTCPGDKSALHPGGLRLGTPALTSRDMNEEDIGQVTQFLHEGILLTQQAKSDHEASLKTADPPAKPTTKGFKDFVAKDAATIAKIAKLREKVEVFSRRFSMPGFDDK</sequence>
<protein>
    <recommendedName>
        <fullName evidence="9">Serine hydroxymethyltransferase</fullName>
        <ecNumber evidence="9">2.1.2.1</ecNumber>
    </recommendedName>
</protein>
<dbReference type="NCBIfam" id="NF000586">
    <property type="entry name" value="PRK00011.1"/>
    <property type="match status" value="1"/>
</dbReference>
<keyword evidence="6 9" id="KW-0808">Transferase</keyword>
<evidence type="ECO:0000256" key="2">
    <source>
        <dbReference type="ARBA" id="ARBA00002224"/>
    </source>
</evidence>
<keyword evidence="13" id="KW-1185">Reference proteome</keyword>
<evidence type="ECO:0000256" key="9">
    <source>
        <dbReference type="RuleBase" id="RU000585"/>
    </source>
</evidence>
<keyword evidence="5 9" id="KW-0554">One-carbon metabolism</keyword>